<keyword evidence="3" id="KW-0732">Signal</keyword>
<dbReference type="SMART" id="SM00184">
    <property type="entry name" value="RING"/>
    <property type="match status" value="1"/>
</dbReference>
<feature type="transmembrane region" description="Helical" evidence="2">
    <location>
        <begin position="207"/>
        <end position="225"/>
    </location>
</feature>
<keyword evidence="6" id="KW-1185">Reference proteome</keyword>
<feature type="signal peptide" evidence="3">
    <location>
        <begin position="1"/>
        <end position="20"/>
    </location>
</feature>
<keyword evidence="1" id="KW-0863">Zinc-finger</keyword>
<feature type="domain" description="RING-type" evidence="4">
    <location>
        <begin position="113"/>
        <end position="151"/>
    </location>
</feature>
<evidence type="ECO:0000313" key="5">
    <source>
        <dbReference type="EMBL" id="KAA1087068.1"/>
    </source>
</evidence>
<accession>A0A5B0NGG3</accession>
<sequence>MFFMMVAWVLSLILFGNSLGTQSLTETSDRIRDLEQALVEPADQINLFQHPSNQVRMNFLDEPPSNHDVIIEIDDGKEGNRMKNTSGMSSSLVDPKNADESLDGGSCFKAEDCAICSQRCTGYRDLPCGHSIHRSCAKKWLSINPTCPFCRQPVPDEGVEKCAQVTRVSRAERSPITIDVQQNMWSTSHSAQRDHEIVIRRRGRVCLIMFFFLSWIILESLMSALREDLKVAHHRNST</sequence>
<reference evidence="5 6" key="1">
    <citation type="submission" date="2019-05" db="EMBL/GenBank/DDBJ databases">
        <title>Emergence of the Ug99 lineage of the wheat stem rust pathogen through somatic hybridization.</title>
        <authorList>
            <person name="Li F."/>
            <person name="Upadhyaya N.M."/>
            <person name="Sperschneider J."/>
            <person name="Matny O."/>
            <person name="Nguyen-Phuc H."/>
            <person name="Mago R."/>
            <person name="Raley C."/>
            <person name="Miller M.E."/>
            <person name="Silverstein K.A.T."/>
            <person name="Henningsen E."/>
            <person name="Hirsch C.D."/>
            <person name="Visser B."/>
            <person name="Pretorius Z.A."/>
            <person name="Steffenson B.J."/>
            <person name="Schwessinger B."/>
            <person name="Dodds P.N."/>
            <person name="Figueroa M."/>
        </authorList>
    </citation>
    <scope>NUCLEOTIDE SEQUENCE [LARGE SCALE GENOMIC DNA]</scope>
    <source>
        <strain evidence="5">21-0</strain>
    </source>
</reference>
<dbReference type="OrthoDB" id="264917at2759"/>
<proteinExistence type="predicted"/>
<keyword evidence="1" id="KW-0862">Zinc</keyword>
<keyword evidence="2" id="KW-0812">Transmembrane</keyword>
<dbReference type="SUPFAM" id="SSF57850">
    <property type="entry name" value="RING/U-box"/>
    <property type="match status" value="1"/>
</dbReference>
<dbReference type="PANTHER" id="PTHR12109">
    <property type="entry name" value="RING FINGER PROTEIN 141-RELATED"/>
    <property type="match status" value="1"/>
</dbReference>
<keyword evidence="1" id="KW-0479">Metal-binding</keyword>
<dbReference type="GO" id="GO:0008270">
    <property type="term" value="F:zinc ion binding"/>
    <property type="evidence" value="ECO:0007669"/>
    <property type="project" value="UniProtKB-KW"/>
</dbReference>
<dbReference type="PROSITE" id="PS50089">
    <property type="entry name" value="ZF_RING_2"/>
    <property type="match status" value="1"/>
</dbReference>
<dbReference type="AlphaFoldDB" id="A0A5B0NGG3"/>
<dbReference type="InterPro" id="IPR001841">
    <property type="entry name" value="Znf_RING"/>
</dbReference>
<dbReference type="Proteomes" id="UP000324748">
    <property type="component" value="Unassembled WGS sequence"/>
</dbReference>
<dbReference type="GO" id="GO:0016567">
    <property type="term" value="P:protein ubiquitination"/>
    <property type="evidence" value="ECO:0007669"/>
    <property type="project" value="UniProtKB-UniPathway"/>
</dbReference>
<dbReference type="EMBL" id="VSWC01000105">
    <property type="protein sequence ID" value="KAA1087068.1"/>
    <property type="molecule type" value="Genomic_DNA"/>
</dbReference>
<dbReference type="Gene3D" id="3.30.40.10">
    <property type="entry name" value="Zinc/RING finger domain, C3HC4 (zinc finger)"/>
    <property type="match status" value="1"/>
</dbReference>
<name>A0A5B0NGG3_PUCGR</name>
<evidence type="ECO:0000256" key="3">
    <source>
        <dbReference type="SAM" id="SignalP"/>
    </source>
</evidence>
<dbReference type="UniPathway" id="UPA00143"/>
<keyword evidence="2" id="KW-0472">Membrane</keyword>
<feature type="chain" id="PRO_5022715147" description="RING-type domain-containing protein" evidence="3">
    <location>
        <begin position="21"/>
        <end position="238"/>
    </location>
</feature>
<dbReference type="Pfam" id="PF13639">
    <property type="entry name" value="zf-RING_2"/>
    <property type="match status" value="1"/>
</dbReference>
<evidence type="ECO:0000313" key="6">
    <source>
        <dbReference type="Proteomes" id="UP000324748"/>
    </source>
</evidence>
<gene>
    <name evidence="5" type="ORF">PGT21_021089</name>
</gene>
<comment type="caution">
    <text evidence="5">The sequence shown here is derived from an EMBL/GenBank/DDBJ whole genome shotgun (WGS) entry which is preliminary data.</text>
</comment>
<protein>
    <recommendedName>
        <fullName evidence="4">RING-type domain-containing protein</fullName>
    </recommendedName>
</protein>
<evidence type="ECO:0000256" key="2">
    <source>
        <dbReference type="SAM" id="Phobius"/>
    </source>
</evidence>
<dbReference type="InterPro" id="IPR013083">
    <property type="entry name" value="Znf_RING/FYVE/PHD"/>
</dbReference>
<keyword evidence="2" id="KW-1133">Transmembrane helix</keyword>
<evidence type="ECO:0000259" key="4">
    <source>
        <dbReference type="PROSITE" id="PS50089"/>
    </source>
</evidence>
<dbReference type="InterPro" id="IPR047126">
    <property type="entry name" value="RNF141-like"/>
</dbReference>
<evidence type="ECO:0000256" key="1">
    <source>
        <dbReference type="PROSITE-ProRule" id="PRU00175"/>
    </source>
</evidence>
<organism evidence="5 6">
    <name type="scientific">Puccinia graminis f. sp. tritici</name>
    <dbReference type="NCBI Taxonomy" id="56615"/>
    <lineage>
        <taxon>Eukaryota</taxon>
        <taxon>Fungi</taxon>
        <taxon>Dikarya</taxon>
        <taxon>Basidiomycota</taxon>
        <taxon>Pucciniomycotina</taxon>
        <taxon>Pucciniomycetes</taxon>
        <taxon>Pucciniales</taxon>
        <taxon>Pucciniaceae</taxon>
        <taxon>Puccinia</taxon>
    </lineage>
</organism>